<evidence type="ECO:0000313" key="5">
    <source>
        <dbReference type="Proteomes" id="UP001596380"/>
    </source>
</evidence>
<dbReference type="EMBL" id="JBHSXS010000006">
    <property type="protein sequence ID" value="MFC6880935.1"/>
    <property type="molecule type" value="Genomic_DNA"/>
</dbReference>
<dbReference type="SUPFAM" id="SSF55874">
    <property type="entry name" value="ATPase domain of HSP90 chaperone/DNA topoisomerase II/histidine kinase"/>
    <property type="match status" value="1"/>
</dbReference>
<feature type="region of interest" description="Disordered" evidence="2">
    <location>
        <begin position="165"/>
        <end position="194"/>
    </location>
</feature>
<gene>
    <name evidence="4" type="ORF">ACFQKB_14295</name>
</gene>
<name>A0ABW2CIY8_9ACTN</name>
<dbReference type="RefSeq" id="WP_378063275.1">
    <property type="nucleotide sequence ID" value="NZ_JBHSXS010000006.1"/>
</dbReference>
<organism evidence="4 5">
    <name type="scientific">Actinomadura yumaensis</name>
    <dbReference type="NCBI Taxonomy" id="111807"/>
    <lineage>
        <taxon>Bacteria</taxon>
        <taxon>Bacillati</taxon>
        <taxon>Actinomycetota</taxon>
        <taxon>Actinomycetes</taxon>
        <taxon>Streptosporangiales</taxon>
        <taxon>Thermomonosporaceae</taxon>
        <taxon>Actinomadura</taxon>
    </lineage>
</organism>
<keyword evidence="1" id="KW-0418">Kinase</keyword>
<keyword evidence="1" id="KW-0808">Transferase</keyword>
<keyword evidence="5" id="KW-1185">Reference proteome</keyword>
<dbReference type="InterPro" id="IPR036890">
    <property type="entry name" value="HATPase_C_sf"/>
</dbReference>
<dbReference type="CDD" id="cd16936">
    <property type="entry name" value="HATPase_RsbW-like"/>
    <property type="match status" value="1"/>
</dbReference>
<accession>A0ABW2CIY8</accession>
<dbReference type="GO" id="GO:0005524">
    <property type="term" value="F:ATP binding"/>
    <property type="evidence" value="ECO:0007669"/>
    <property type="project" value="UniProtKB-KW"/>
</dbReference>
<proteinExistence type="predicted"/>
<keyword evidence="1" id="KW-0723">Serine/threonine-protein kinase</keyword>
<sequence>MTLVPPAPETVVGEAAAATRERDEAEREAFERGGAVDEAWDLPAEIRAAARARELTGRALRGWHVSDPTDVDDIVLMVDELITNAVVHGGGPVRLRLRLDGSRVIGEVSDANPAGPPAPKTPDPLDWAEAGRGLLLVGALSSDFGTRPDAVGKTVWFSRVLHGTRGAAHDAPTPATARGTNPLVNPERISPRPS</sequence>
<evidence type="ECO:0000313" key="4">
    <source>
        <dbReference type="EMBL" id="MFC6880935.1"/>
    </source>
</evidence>
<dbReference type="Pfam" id="PF13581">
    <property type="entry name" value="HATPase_c_2"/>
    <property type="match status" value="1"/>
</dbReference>
<protein>
    <submittedName>
        <fullName evidence="4">ATP-binding protein</fullName>
    </submittedName>
</protein>
<keyword evidence="4" id="KW-0067">ATP-binding</keyword>
<dbReference type="Proteomes" id="UP001596380">
    <property type="component" value="Unassembled WGS sequence"/>
</dbReference>
<feature type="region of interest" description="Disordered" evidence="2">
    <location>
        <begin position="1"/>
        <end position="25"/>
    </location>
</feature>
<dbReference type="Gene3D" id="3.30.565.10">
    <property type="entry name" value="Histidine kinase-like ATPase, C-terminal domain"/>
    <property type="match status" value="1"/>
</dbReference>
<reference evidence="5" key="1">
    <citation type="journal article" date="2019" name="Int. J. Syst. Evol. Microbiol.">
        <title>The Global Catalogue of Microorganisms (GCM) 10K type strain sequencing project: providing services to taxonomists for standard genome sequencing and annotation.</title>
        <authorList>
            <consortium name="The Broad Institute Genomics Platform"/>
            <consortium name="The Broad Institute Genome Sequencing Center for Infectious Disease"/>
            <person name="Wu L."/>
            <person name="Ma J."/>
        </authorList>
    </citation>
    <scope>NUCLEOTIDE SEQUENCE [LARGE SCALE GENOMIC DNA]</scope>
    <source>
        <strain evidence="5">JCM 3369</strain>
    </source>
</reference>
<evidence type="ECO:0000256" key="1">
    <source>
        <dbReference type="ARBA" id="ARBA00022527"/>
    </source>
</evidence>
<dbReference type="InterPro" id="IPR050267">
    <property type="entry name" value="Anti-sigma-factor_SerPK"/>
</dbReference>
<dbReference type="PANTHER" id="PTHR35526">
    <property type="entry name" value="ANTI-SIGMA-F FACTOR RSBW-RELATED"/>
    <property type="match status" value="1"/>
</dbReference>
<dbReference type="InterPro" id="IPR003594">
    <property type="entry name" value="HATPase_dom"/>
</dbReference>
<feature type="domain" description="Histidine kinase/HSP90-like ATPase" evidence="3">
    <location>
        <begin position="42"/>
        <end position="158"/>
    </location>
</feature>
<evidence type="ECO:0000256" key="2">
    <source>
        <dbReference type="SAM" id="MobiDB-lite"/>
    </source>
</evidence>
<comment type="caution">
    <text evidence="4">The sequence shown here is derived from an EMBL/GenBank/DDBJ whole genome shotgun (WGS) entry which is preliminary data.</text>
</comment>
<keyword evidence="4" id="KW-0547">Nucleotide-binding</keyword>
<dbReference type="PANTHER" id="PTHR35526:SF3">
    <property type="entry name" value="ANTI-SIGMA-F FACTOR RSBW"/>
    <property type="match status" value="1"/>
</dbReference>
<evidence type="ECO:0000259" key="3">
    <source>
        <dbReference type="Pfam" id="PF13581"/>
    </source>
</evidence>